<dbReference type="EMBL" id="BSNK01000002">
    <property type="protein sequence ID" value="GLQ24716.1"/>
    <property type="molecule type" value="Genomic_DNA"/>
</dbReference>
<dbReference type="Proteomes" id="UP001161391">
    <property type="component" value="Unassembled WGS sequence"/>
</dbReference>
<proteinExistence type="predicted"/>
<keyword evidence="2" id="KW-1185">Reference proteome</keyword>
<sequence>MKRSILVLSSLYDYHQLTQFVQYLSAYPRLSRHDYYFHNFVYDFDPEQVDFDDFDAVMVPHNFWPLYLSDEQIEAFAETRALKLVFLQDEYQEVNTVADILGRMKVDLVFTCVNPEDHDVFYSKRRIPTLKAVNQVLTGYVDEKLRKPGLFTLDNKSIDVGFRGRISPFYLGELGYQKQKITEMFAEPARKAGLSVNISINESDRLSGDRWLGFLQSCRTQLGTPSGSSVIDFNGRIIKETASYRRAFPRADFDTVRDDVFRRQDGRYSIDTISPRMLEAAATGSAMVQLEGRYGGFMSAGEHYIELKSDYSNIPEVIAQIKDKRLVREMAQRAYDHFITSGKFDFQRHIDKFDNLIDTHLAGTEASQPPSKRAFYQNQISRHKQNFTVGRDGVTWFDTLPSRQMRRANAERDALREHKLYGPMLKRAGGDPIIKRAKAGVALDLVRAYPAYRNLLLAGLCLPGISVEDILREIFILGIIQASRLGLSPTGAALKATLVNHPDGDVVIETRNIGYPFGSCPVIAPSDVKPSKLAPEALWVDFRKTFPIGNANSTLIVPVKIGGDWTDIRSDPSFRYPLYATCKVGNVLGSVVRAALKQAIGTTTDKKVDVEALRHAFKEVYGL</sequence>
<accession>A0ABQ5VB05</accession>
<evidence type="ECO:0008006" key="3">
    <source>
        <dbReference type="Google" id="ProtNLM"/>
    </source>
</evidence>
<evidence type="ECO:0000313" key="1">
    <source>
        <dbReference type="EMBL" id="GLQ24716.1"/>
    </source>
</evidence>
<protein>
    <recommendedName>
        <fullName evidence="3">Glycosyltransferase family 1 protein</fullName>
    </recommendedName>
</protein>
<evidence type="ECO:0000313" key="2">
    <source>
        <dbReference type="Proteomes" id="UP001161391"/>
    </source>
</evidence>
<dbReference type="RefSeq" id="WP_284391472.1">
    <property type="nucleotide sequence ID" value="NZ_BSNK01000002.1"/>
</dbReference>
<name>A0ABQ5VB05_9PROT</name>
<reference evidence="1" key="2">
    <citation type="submission" date="2023-01" db="EMBL/GenBank/DDBJ databases">
        <title>Draft genome sequence of Algimonas ampicilliniresistens strain NBRC 108219.</title>
        <authorList>
            <person name="Sun Q."/>
            <person name="Mori K."/>
        </authorList>
    </citation>
    <scope>NUCLEOTIDE SEQUENCE</scope>
    <source>
        <strain evidence="1">NBRC 108219</strain>
    </source>
</reference>
<organism evidence="1 2">
    <name type="scientific">Algimonas ampicilliniresistens</name>
    <dbReference type="NCBI Taxonomy" id="1298735"/>
    <lineage>
        <taxon>Bacteria</taxon>
        <taxon>Pseudomonadati</taxon>
        <taxon>Pseudomonadota</taxon>
        <taxon>Alphaproteobacteria</taxon>
        <taxon>Maricaulales</taxon>
        <taxon>Robiginitomaculaceae</taxon>
        <taxon>Algimonas</taxon>
    </lineage>
</organism>
<comment type="caution">
    <text evidence="1">The sequence shown here is derived from an EMBL/GenBank/DDBJ whole genome shotgun (WGS) entry which is preliminary data.</text>
</comment>
<reference evidence="1" key="1">
    <citation type="journal article" date="2014" name="Int. J. Syst. Evol. Microbiol.">
        <title>Complete genome of a new Firmicutes species belonging to the dominant human colonic microbiota ('Ruminococcus bicirculans') reveals two chromosomes and a selective capacity to utilize plant glucans.</title>
        <authorList>
            <consortium name="NISC Comparative Sequencing Program"/>
            <person name="Wegmann U."/>
            <person name="Louis P."/>
            <person name="Goesmann A."/>
            <person name="Henrissat B."/>
            <person name="Duncan S.H."/>
            <person name="Flint H.J."/>
        </authorList>
    </citation>
    <scope>NUCLEOTIDE SEQUENCE</scope>
    <source>
        <strain evidence="1">NBRC 108219</strain>
    </source>
</reference>
<gene>
    <name evidence="1" type="ORF">GCM10007853_25900</name>
</gene>